<reference evidence="1 2" key="1">
    <citation type="journal article" date="2013" name="Int. J. Med. Microbiol.">
        <title>Legionella oakridgensis ATCC 33761 genome sequence and phenotypic characterization reveals its replication capacity in amoebae.</title>
        <authorList>
            <person name="Brzuszkiewicz E."/>
            <person name="Schulz T."/>
            <person name="Rydzewski K."/>
            <person name="Daniel R."/>
            <person name="Gillmaier N."/>
            <person name="Dittmann C."/>
            <person name="Holland G."/>
            <person name="Schunder E."/>
            <person name="Lautner M."/>
            <person name="Eisenreich W."/>
            <person name="Luck C."/>
            <person name="Heuner K."/>
        </authorList>
    </citation>
    <scope>NUCLEOTIDE SEQUENCE [LARGE SCALE GENOMIC DNA]</scope>
    <source>
        <strain>OR-10</strain>
        <strain evidence="2">ATCC 33761</strain>
    </source>
</reference>
<gene>
    <name evidence="1" type="ORF">Loa_02552</name>
</gene>
<dbReference type="Proteomes" id="UP000018838">
    <property type="component" value="Chromosome"/>
</dbReference>
<sequence>MKTQHIPQDYQHISPAGADVRLLKEGLIFYDKI</sequence>
<keyword evidence="2" id="KW-1185">Reference proteome</keyword>
<accession>W0BI35</accession>
<name>W0BI35_9GAMM</name>
<dbReference type="EMBL" id="CP004006">
    <property type="protein sequence ID" value="AHE68089.1"/>
    <property type="molecule type" value="Genomic_DNA"/>
</dbReference>
<dbReference type="HOGENOM" id="CLU_3382510_0_0_6"/>
<dbReference type="AlphaFoldDB" id="W0BI35"/>
<evidence type="ECO:0000313" key="1">
    <source>
        <dbReference type="EMBL" id="AHE68089.1"/>
    </source>
</evidence>
<proteinExistence type="predicted"/>
<dbReference type="KEGG" id="lok:Loa_02552"/>
<protein>
    <submittedName>
        <fullName evidence="1">Uncharacterized protein</fullName>
    </submittedName>
</protein>
<evidence type="ECO:0000313" key="2">
    <source>
        <dbReference type="Proteomes" id="UP000018838"/>
    </source>
</evidence>
<organism evidence="1 2">
    <name type="scientific">Legionella oakridgensis ATCC 33761 = DSM 21215</name>
    <dbReference type="NCBI Taxonomy" id="1268635"/>
    <lineage>
        <taxon>Bacteria</taxon>
        <taxon>Pseudomonadati</taxon>
        <taxon>Pseudomonadota</taxon>
        <taxon>Gammaproteobacteria</taxon>
        <taxon>Legionellales</taxon>
        <taxon>Legionellaceae</taxon>
        <taxon>Legionella</taxon>
    </lineage>
</organism>